<dbReference type="GO" id="GO:0016491">
    <property type="term" value="F:oxidoreductase activity"/>
    <property type="evidence" value="ECO:0007669"/>
    <property type="project" value="InterPro"/>
</dbReference>
<accession>A0A318KEC3</accession>
<evidence type="ECO:0000259" key="1">
    <source>
        <dbReference type="Pfam" id="PF01593"/>
    </source>
</evidence>
<keyword evidence="3" id="KW-1185">Reference proteome</keyword>
<feature type="domain" description="Amine oxidase" evidence="1">
    <location>
        <begin position="84"/>
        <end position="161"/>
    </location>
</feature>
<dbReference type="InterPro" id="IPR002937">
    <property type="entry name" value="Amino_oxidase"/>
</dbReference>
<dbReference type="Gene3D" id="3.30.70.1990">
    <property type="match status" value="1"/>
</dbReference>
<gene>
    <name evidence="2" type="ORF">DFR70_101571</name>
</gene>
<evidence type="ECO:0000313" key="3">
    <source>
        <dbReference type="Proteomes" id="UP000247569"/>
    </source>
</evidence>
<dbReference type="InterPro" id="IPR036188">
    <property type="entry name" value="FAD/NAD-bd_sf"/>
</dbReference>
<dbReference type="Pfam" id="PF01593">
    <property type="entry name" value="Amino_oxidase"/>
    <property type="match status" value="1"/>
</dbReference>
<dbReference type="Proteomes" id="UP000247569">
    <property type="component" value="Unassembled WGS sequence"/>
</dbReference>
<dbReference type="SUPFAM" id="SSF51905">
    <property type="entry name" value="FAD/NAD(P)-binding domain"/>
    <property type="match status" value="1"/>
</dbReference>
<protein>
    <submittedName>
        <fullName evidence="2">Flavin-dependent amine oxidoreductase</fullName>
    </submittedName>
</protein>
<name>A0A318KEC3_9NOCA</name>
<proteinExistence type="predicted"/>
<dbReference type="RefSeq" id="WP_040740992.1">
    <property type="nucleotide sequence ID" value="NZ_QJKF01000001.1"/>
</dbReference>
<reference evidence="2 3" key="1">
    <citation type="submission" date="2018-05" db="EMBL/GenBank/DDBJ databases">
        <title>Genomic Encyclopedia of Type Strains, Phase IV (KMG-IV): sequencing the most valuable type-strain genomes for metagenomic binning, comparative biology and taxonomic classification.</title>
        <authorList>
            <person name="Goeker M."/>
        </authorList>
    </citation>
    <scope>NUCLEOTIDE SEQUENCE [LARGE SCALE GENOMIC DNA]</scope>
    <source>
        <strain evidence="2 3">DSM 44704</strain>
    </source>
</reference>
<dbReference type="Gene3D" id="3.50.50.60">
    <property type="entry name" value="FAD/NAD(P)-binding domain"/>
    <property type="match status" value="1"/>
</dbReference>
<sequence>MAFDRIPGETWETYRARHSPLVGEALQGLVLYANMRRPRQPAETVININAHISGHVSQLVKLALSLYPARRQDLLDRMPPSLLAQLSSRRPVSLSFRRGFVSFLRRIADDHRLQVRPDSKVTGVEPVAPEGVRVTVDDGRSAIYARVVVTTRPTQIRDLFPTGDIHELFAERNCPRAWTRSYLIRADEELIDFPRRPDADAPLGFWVIDPYGSYTDTDPDQAMHRITAANKQHPGPYWVCFSNSDTSISDAEAWSLARDSLFLFPEPELIAETIAEWPAYPSAEAVREGWFDRVAARQGRHGIYFVGEILSGPTAECISSFVDTAIPQWFTPPETPTPH</sequence>
<dbReference type="AlphaFoldDB" id="A0A318KEC3"/>
<organism evidence="2 3">
    <name type="scientific">Nocardia tenerifensis</name>
    <dbReference type="NCBI Taxonomy" id="228006"/>
    <lineage>
        <taxon>Bacteria</taxon>
        <taxon>Bacillati</taxon>
        <taxon>Actinomycetota</taxon>
        <taxon>Actinomycetes</taxon>
        <taxon>Mycobacteriales</taxon>
        <taxon>Nocardiaceae</taxon>
        <taxon>Nocardia</taxon>
    </lineage>
</organism>
<dbReference type="EMBL" id="QJKF01000001">
    <property type="protein sequence ID" value="PXX71149.1"/>
    <property type="molecule type" value="Genomic_DNA"/>
</dbReference>
<evidence type="ECO:0000313" key="2">
    <source>
        <dbReference type="EMBL" id="PXX71149.1"/>
    </source>
</evidence>
<comment type="caution">
    <text evidence="2">The sequence shown here is derived from an EMBL/GenBank/DDBJ whole genome shotgun (WGS) entry which is preliminary data.</text>
</comment>